<dbReference type="OrthoDB" id="5767802at2"/>
<dbReference type="SUPFAM" id="SSF52218">
    <property type="entry name" value="Flavoproteins"/>
    <property type="match status" value="1"/>
</dbReference>
<dbReference type="eggNOG" id="COG0431">
    <property type="taxonomic scope" value="Bacteria"/>
</dbReference>
<dbReference type="GO" id="GO:0010181">
    <property type="term" value="F:FMN binding"/>
    <property type="evidence" value="ECO:0007669"/>
    <property type="project" value="TreeGrafter"/>
</dbReference>
<dbReference type="Gene3D" id="3.40.50.360">
    <property type="match status" value="1"/>
</dbReference>
<reference evidence="4 5" key="1">
    <citation type="journal article" date="2017" name="Antonie Van Leeuwenhoek">
        <title>Rhizobium rhizosphaerae sp. nov., a novel species isolated from rice rhizosphere.</title>
        <authorList>
            <person name="Zhao J.J."/>
            <person name="Zhang J."/>
            <person name="Zhang R.J."/>
            <person name="Zhang C.W."/>
            <person name="Yin H.Q."/>
            <person name="Zhang X.X."/>
        </authorList>
    </citation>
    <scope>NUCLEOTIDE SEQUENCE [LARGE SCALE GENOMIC DNA]</scope>
    <source>
        <strain evidence="4 5">BSs20135</strain>
    </source>
</reference>
<evidence type="ECO:0000313" key="4">
    <source>
        <dbReference type="EMBL" id="GAC19288.1"/>
    </source>
</evidence>
<keyword evidence="2" id="KW-0285">Flavoprotein</keyword>
<dbReference type="InterPro" id="IPR029039">
    <property type="entry name" value="Flavoprotein-like_sf"/>
</dbReference>
<name>K6YRK5_9ALTE</name>
<dbReference type="AlphaFoldDB" id="K6YRK5"/>
<dbReference type="GO" id="GO:0016491">
    <property type="term" value="F:oxidoreductase activity"/>
    <property type="evidence" value="ECO:0007669"/>
    <property type="project" value="InterPro"/>
</dbReference>
<dbReference type="STRING" id="493475.GARC_2322"/>
<accession>K6YRK5</accession>
<dbReference type="PANTHER" id="PTHR30543">
    <property type="entry name" value="CHROMATE REDUCTASE"/>
    <property type="match status" value="1"/>
</dbReference>
<dbReference type="EMBL" id="BAEO01000029">
    <property type="protein sequence ID" value="GAC19288.1"/>
    <property type="molecule type" value="Genomic_DNA"/>
</dbReference>
<keyword evidence="5" id="KW-1185">Reference proteome</keyword>
<dbReference type="Proteomes" id="UP000006327">
    <property type="component" value="Unassembled WGS sequence"/>
</dbReference>
<dbReference type="Pfam" id="PF03358">
    <property type="entry name" value="FMN_red"/>
    <property type="match status" value="1"/>
</dbReference>
<organism evidence="4 5">
    <name type="scientific">Paraglaciecola arctica BSs20135</name>
    <dbReference type="NCBI Taxonomy" id="493475"/>
    <lineage>
        <taxon>Bacteria</taxon>
        <taxon>Pseudomonadati</taxon>
        <taxon>Pseudomonadota</taxon>
        <taxon>Gammaproteobacteria</taxon>
        <taxon>Alteromonadales</taxon>
        <taxon>Alteromonadaceae</taxon>
        <taxon>Paraglaciecola</taxon>
    </lineage>
</organism>
<dbReference type="InterPro" id="IPR005025">
    <property type="entry name" value="FMN_Rdtase-like_dom"/>
</dbReference>
<evidence type="ECO:0000259" key="3">
    <source>
        <dbReference type="Pfam" id="PF03358"/>
    </source>
</evidence>
<comment type="cofactor">
    <cofactor evidence="1">
        <name>FMN</name>
        <dbReference type="ChEBI" id="CHEBI:58210"/>
    </cofactor>
</comment>
<dbReference type="InterPro" id="IPR050712">
    <property type="entry name" value="NAD(P)H-dep_reductase"/>
</dbReference>
<dbReference type="PANTHER" id="PTHR30543:SF21">
    <property type="entry name" value="NAD(P)H-DEPENDENT FMN REDUCTASE LOT6"/>
    <property type="match status" value="1"/>
</dbReference>
<evidence type="ECO:0000313" key="5">
    <source>
        <dbReference type="Proteomes" id="UP000006327"/>
    </source>
</evidence>
<evidence type="ECO:0000256" key="2">
    <source>
        <dbReference type="ARBA" id="ARBA00022643"/>
    </source>
</evidence>
<dbReference type="RefSeq" id="WP_007619967.1">
    <property type="nucleotide sequence ID" value="NZ_BAEO01000029.1"/>
</dbReference>
<dbReference type="GO" id="GO:0005829">
    <property type="term" value="C:cytosol"/>
    <property type="evidence" value="ECO:0007669"/>
    <property type="project" value="TreeGrafter"/>
</dbReference>
<proteinExistence type="predicted"/>
<protein>
    <submittedName>
        <fullName evidence="4">NADPH-dependent FMN reductase</fullName>
    </submittedName>
</protein>
<gene>
    <name evidence="4" type="ORF">GARC_2322</name>
</gene>
<keyword evidence="2" id="KW-0288">FMN</keyword>
<evidence type="ECO:0000256" key="1">
    <source>
        <dbReference type="ARBA" id="ARBA00001917"/>
    </source>
</evidence>
<feature type="domain" description="NADPH-dependent FMN reductase-like" evidence="3">
    <location>
        <begin position="5"/>
        <end position="140"/>
    </location>
</feature>
<comment type="caution">
    <text evidence="4">The sequence shown here is derived from an EMBL/GenBank/DDBJ whole genome shotgun (WGS) entry which is preliminary data.</text>
</comment>
<sequence length="188" mass="20222">MDKLKLVALSGSLRNLSYNSSALQALKMLSANDADINIVSLGNLPLFNPERESDNIPSVMALKSSIEKADGLIISSPEYAHGISGVMKNALDWLVSGEEFVNIPIMLINTSPRATHAQQMLREIIVTMSGKIIEKSSVVIPLLGTSLDEQGIVIDSQLSALLKTGIGEFCSVINNNLHFVSSQTLISD</sequence>